<dbReference type="OrthoDB" id="9815205at2"/>
<protein>
    <submittedName>
        <fullName evidence="6">Thiol-disulfide isomerase/thioredoxin</fullName>
    </submittedName>
</protein>
<evidence type="ECO:0000313" key="7">
    <source>
        <dbReference type="Proteomes" id="UP000268007"/>
    </source>
</evidence>
<comment type="subcellular location">
    <subcellularLocation>
        <location evidence="1">Cell envelope</location>
    </subcellularLocation>
</comment>
<dbReference type="EMBL" id="RBKU01000001">
    <property type="protein sequence ID" value="RKR82204.1"/>
    <property type="molecule type" value="Genomic_DNA"/>
</dbReference>
<evidence type="ECO:0000256" key="3">
    <source>
        <dbReference type="ARBA" id="ARBA00023157"/>
    </source>
</evidence>
<organism evidence="6 7">
    <name type="scientific">Mucilaginibacter gracilis</name>
    <dbReference type="NCBI Taxonomy" id="423350"/>
    <lineage>
        <taxon>Bacteria</taxon>
        <taxon>Pseudomonadati</taxon>
        <taxon>Bacteroidota</taxon>
        <taxon>Sphingobacteriia</taxon>
        <taxon>Sphingobacteriales</taxon>
        <taxon>Sphingobacteriaceae</taxon>
        <taxon>Mucilaginibacter</taxon>
    </lineage>
</organism>
<keyword evidence="4" id="KW-0676">Redox-active center</keyword>
<dbReference type="PANTHER" id="PTHR42852">
    <property type="entry name" value="THIOL:DISULFIDE INTERCHANGE PROTEIN DSBE"/>
    <property type="match status" value="1"/>
</dbReference>
<dbReference type="GO" id="GO:0030313">
    <property type="term" value="C:cell envelope"/>
    <property type="evidence" value="ECO:0007669"/>
    <property type="project" value="UniProtKB-SubCell"/>
</dbReference>
<dbReference type="GO" id="GO:0016853">
    <property type="term" value="F:isomerase activity"/>
    <property type="evidence" value="ECO:0007669"/>
    <property type="project" value="UniProtKB-KW"/>
</dbReference>
<keyword evidence="6" id="KW-0413">Isomerase</keyword>
<keyword evidence="2" id="KW-0201">Cytochrome c-type biogenesis</keyword>
<sequence length="168" mass="19268">MLILLFIAPHLGRAQQNDASTLLKIGDAAPAFNFDIDKNTTVNIQDYHGKIVLLNFFATWCGPCRQELPRVQKEIWDKFSNNPKFALFIFGREEGWDKVLTFKASNQYTFLMLPDEGRKVFSLFATQYIPRSVLLDENGKIIYQSTGYTPADFDVLVALIKRKLKETI</sequence>
<evidence type="ECO:0000256" key="4">
    <source>
        <dbReference type="ARBA" id="ARBA00023284"/>
    </source>
</evidence>
<gene>
    <name evidence="6" type="ORF">BDD43_2375</name>
</gene>
<dbReference type="PANTHER" id="PTHR42852:SF6">
    <property type="entry name" value="THIOL:DISULFIDE INTERCHANGE PROTEIN DSBE"/>
    <property type="match status" value="1"/>
</dbReference>
<dbReference type="AlphaFoldDB" id="A0A495J1L2"/>
<feature type="domain" description="Thioredoxin" evidence="5">
    <location>
        <begin position="23"/>
        <end position="165"/>
    </location>
</feature>
<dbReference type="Proteomes" id="UP000268007">
    <property type="component" value="Unassembled WGS sequence"/>
</dbReference>
<dbReference type="GO" id="GO:0016491">
    <property type="term" value="F:oxidoreductase activity"/>
    <property type="evidence" value="ECO:0007669"/>
    <property type="project" value="InterPro"/>
</dbReference>
<accession>A0A495J1L2</accession>
<dbReference type="PROSITE" id="PS51352">
    <property type="entry name" value="THIOREDOXIN_2"/>
    <property type="match status" value="1"/>
</dbReference>
<dbReference type="InterPro" id="IPR036249">
    <property type="entry name" value="Thioredoxin-like_sf"/>
</dbReference>
<name>A0A495J1L2_9SPHI</name>
<dbReference type="Pfam" id="PF08534">
    <property type="entry name" value="Redoxin"/>
    <property type="match status" value="1"/>
</dbReference>
<evidence type="ECO:0000256" key="1">
    <source>
        <dbReference type="ARBA" id="ARBA00004196"/>
    </source>
</evidence>
<proteinExistence type="predicted"/>
<dbReference type="Gene3D" id="3.40.30.10">
    <property type="entry name" value="Glutaredoxin"/>
    <property type="match status" value="1"/>
</dbReference>
<dbReference type="InterPro" id="IPR013766">
    <property type="entry name" value="Thioredoxin_domain"/>
</dbReference>
<dbReference type="InterPro" id="IPR017937">
    <property type="entry name" value="Thioredoxin_CS"/>
</dbReference>
<keyword evidence="3" id="KW-1015">Disulfide bond</keyword>
<dbReference type="PROSITE" id="PS00194">
    <property type="entry name" value="THIOREDOXIN_1"/>
    <property type="match status" value="1"/>
</dbReference>
<evidence type="ECO:0000256" key="2">
    <source>
        <dbReference type="ARBA" id="ARBA00022748"/>
    </source>
</evidence>
<dbReference type="CDD" id="cd02966">
    <property type="entry name" value="TlpA_like_family"/>
    <property type="match status" value="1"/>
</dbReference>
<evidence type="ECO:0000313" key="6">
    <source>
        <dbReference type="EMBL" id="RKR82204.1"/>
    </source>
</evidence>
<dbReference type="GO" id="GO:0017004">
    <property type="term" value="P:cytochrome complex assembly"/>
    <property type="evidence" value="ECO:0007669"/>
    <property type="project" value="UniProtKB-KW"/>
</dbReference>
<dbReference type="InterPro" id="IPR050553">
    <property type="entry name" value="Thioredoxin_ResA/DsbE_sf"/>
</dbReference>
<reference evidence="6 7" key="1">
    <citation type="submission" date="2018-10" db="EMBL/GenBank/DDBJ databases">
        <title>Genomic Encyclopedia of Archaeal and Bacterial Type Strains, Phase II (KMG-II): from individual species to whole genera.</title>
        <authorList>
            <person name="Goeker M."/>
        </authorList>
    </citation>
    <scope>NUCLEOTIDE SEQUENCE [LARGE SCALE GENOMIC DNA]</scope>
    <source>
        <strain evidence="6 7">DSM 18602</strain>
    </source>
</reference>
<dbReference type="SUPFAM" id="SSF52833">
    <property type="entry name" value="Thioredoxin-like"/>
    <property type="match status" value="1"/>
</dbReference>
<evidence type="ECO:0000259" key="5">
    <source>
        <dbReference type="PROSITE" id="PS51352"/>
    </source>
</evidence>
<keyword evidence="7" id="KW-1185">Reference proteome</keyword>
<dbReference type="InterPro" id="IPR013740">
    <property type="entry name" value="Redoxin"/>
</dbReference>
<comment type="caution">
    <text evidence="6">The sequence shown here is derived from an EMBL/GenBank/DDBJ whole genome shotgun (WGS) entry which is preliminary data.</text>
</comment>